<keyword evidence="4" id="KW-1185">Reference proteome</keyword>
<proteinExistence type="predicted"/>
<reference evidence="3 4" key="1">
    <citation type="submission" date="2013-11" db="EMBL/GenBank/DDBJ databases">
        <title>Genome sequencing of Stegodyphus mimosarum.</title>
        <authorList>
            <person name="Bechsgaard J."/>
        </authorList>
    </citation>
    <scope>NUCLEOTIDE SEQUENCE [LARGE SCALE GENOMIC DNA]</scope>
</reference>
<dbReference type="Proteomes" id="UP000054359">
    <property type="component" value="Unassembled WGS sequence"/>
</dbReference>
<name>A0A087U407_STEMI</name>
<dbReference type="SMART" id="SM00561">
    <property type="entry name" value="MBT"/>
    <property type="match status" value="4"/>
</dbReference>
<evidence type="ECO:0000256" key="1">
    <source>
        <dbReference type="ARBA" id="ARBA00022737"/>
    </source>
</evidence>
<dbReference type="GO" id="GO:0005634">
    <property type="term" value="C:nucleus"/>
    <property type="evidence" value="ECO:0007669"/>
    <property type="project" value="InterPro"/>
</dbReference>
<evidence type="ECO:0000313" key="3">
    <source>
        <dbReference type="EMBL" id="KFM72096.1"/>
    </source>
</evidence>
<dbReference type="PROSITE" id="PS51079">
    <property type="entry name" value="MBT"/>
    <property type="match status" value="4"/>
</dbReference>
<dbReference type="CDD" id="cd20095">
    <property type="entry name" value="MBT_SFMBT_rpt3"/>
    <property type="match status" value="1"/>
</dbReference>
<dbReference type="STRING" id="407821.A0A087U407"/>
<dbReference type="OMA" id="RIELCCK"/>
<dbReference type="GO" id="GO:0003682">
    <property type="term" value="F:chromatin binding"/>
    <property type="evidence" value="ECO:0007669"/>
    <property type="project" value="TreeGrafter"/>
</dbReference>
<feature type="repeat" description="MBT" evidence="2">
    <location>
        <begin position="239"/>
        <end position="346"/>
    </location>
</feature>
<accession>A0A087U407</accession>
<dbReference type="SUPFAM" id="SSF63748">
    <property type="entry name" value="Tudor/PWWP/MBT"/>
    <property type="match status" value="4"/>
</dbReference>
<dbReference type="PANTHER" id="PTHR12247">
    <property type="entry name" value="POLYCOMB GROUP PROTEIN"/>
    <property type="match status" value="1"/>
</dbReference>
<dbReference type="AlphaFoldDB" id="A0A087U407"/>
<dbReference type="OrthoDB" id="6415006at2759"/>
<gene>
    <name evidence="3" type="ORF">X975_10675</name>
</gene>
<feature type="repeat" description="MBT" evidence="2">
    <location>
        <begin position="18"/>
        <end position="118"/>
    </location>
</feature>
<dbReference type="Pfam" id="PF02820">
    <property type="entry name" value="MBT"/>
    <property type="match status" value="4"/>
</dbReference>
<dbReference type="Gene3D" id="2.30.30.140">
    <property type="match status" value="4"/>
</dbReference>
<keyword evidence="1" id="KW-0677">Repeat</keyword>
<feature type="non-terminal residue" evidence="3">
    <location>
        <position position="494"/>
    </location>
</feature>
<dbReference type="InterPro" id="IPR050548">
    <property type="entry name" value="PcG_chromatin_remod_factors"/>
</dbReference>
<dbReference type="GO" id="GO:0042393">
    <property type="term" value="F:histone binding"/>
    <property type="evidence" value="ECO:0007669"/>
    <property type="project" value="TreeGrafter"/>
</dbReference>
<evidence type="ECO:0000256" key="2">
    <source>
        <dbReference type="PROSITE-ProRule" id="PRU00459"/>
    </source>
</evidence>
<dbReference type="InterPro" id="IPR004092">
    <property type="entry name" value="Mbt"/>
</dbReference>
<dbReference type="PANTHER" id="PTHR12247:SF129">
    <property type="entry name" value="SOP-2-RELATED PROTEIN 3"/>
    <property type="match status" value="1"/>
</dbReference>
<dbReference type="CDD" id="cd20094">
    <property type="entry name" value="MBT_SFMBT_rpt2"/>
    <property type="match status" value="1"/>
</dbReference>
<protein>
    <submittedName>
        <fullName evidence="3">Scm-like with four MBT domains protein 2</fullName>
    </submittedName>
</protein>
<sequence>MEISTKGTPVQDGLDPDFIWQEYLEETKSVAAPPIAFTHVEYSLESSFKVGMKLEILNSEDKNYYWLATVVMICGELLSLRYAGYGDDRSADFWFDIKSGGFYPVGWCAANNKKLRPPKGVLEKQQDIDSLLHEVLNNVESIPASLTEDLDAGFMPIDQIKCGMKVEIAEELNPQNVWIATILQNIGGRLLLRYDGCKDSSSDMWLFYLSDRLYPVGYAQENNLQYSAPEAFKEVLSDEEWKMILKQSLQEAAVLPFPSHVLEPKLPLEKHGFKKGMKLEAVNPKNCTDICPATISRVVNDYYFLVTIDAHQCEEHKKSMICCHSNSHTIFPVKWAEENGLDLKVPKGYEVTNSKFSWDPYLKFCNANPAPSELFAMSSMNMGFETGMKLEAADPLSPDNIRVATVERILDPLMWIRFDSEESDVRIVITSINSFDIYPVGWCATNGYLLQTPCFRKTKPKYTLNELSEEGKTKSSQSDAGTASHIEVARTLSC</sequence>
<dbReference type="CDD" id="cd20093">
    <property type="entry name" value="MBT_SFMBT_rpt1"/>
    <property type="match status" value="1"/>
</dbReference>
<organism evidence="3 4">
    <name type="scientific">Stegodyphus mimosarum</name>
    <name type="common">African social velvet spider</name>
    <dbReference type="NCBI Taxonomy" id="407821"/>
    <lineage>
        <taxon>Eukaryota</taxon>
        <taxon>Metazoa</taxon>
        <taxon>Ecdysozoa</taxon>
        <taxon>Arthropoda</taxon>
        <taxon>Chelicerata</taxon>
        <taxon>Arachnida</taxon>
        <taxon>Araneae</taxon>
        <taxon>Araneomorphae</taxon>
        <taxon>Entelegynae</taxon>
        <taxon>Eresoidea</taxon>
        <taxon>Eresidae</taxon>
        <taxon>Stegodyphus</taxon>
    </lineage>
</organism>
<dbReference type="EMBL" id="KK118048">
    <property type="protein sequence ID" value="KFM72096.1"/>
    <property type="molecule type" value="Genomic_DNA"/>
</dbReference>
<dbReference type="CDD" id="cd20096">
    <property type="entry name" value="MBT_SFMBT_rpt4"/>
    <property type="match status" value="1"/>
</dbReference>
<feature type="repeat" description="MBT" evidence="2">
    <location>
        <begin position="356"/>
        <end position="453"/>
    </location>
</feature>
<evidence type="ECO:0000313" key="4">
    <source>
        <dbReference type="Proteomes" id="UP000054359"/>
    </source>
</evidence>
<feature type="repeat" description="MBT" evidence="2">
    <location>
        <begin position="126"/>
        <end position="229"/>
    </location>
</feature>
<dbReference type="GO" id="GO:0045892">
    <property type="term" value="P:negative regulation of DNA-templated transcription"/>
    <property type="evidence" value="ECO:0007669"/>
    <property type="project" value="TreeGrafter"/>
</dbReference>